<dbReference type="InterPro" id="IPR036188">
    <property type="entry name" value="FAD/NAD-bd_sf"/>
</dbReference>
<dbReference type="EMBL" id="JAPZBS010000004">
    <property type="protein sequence ID" value="KAJ5378349.1"/>
    <property type="molecule type" value="Genomic_DNA"/>
</dbReference>
<name>A0A9W9SJB8_9EURO</name>
<evidence type="ECO:0000256" key="2">
    <source>
        <dbReference type="ARBA" id="ARBA00022630"/>
    </source>
</evidence>
<keyword evidence="4" id="KW-0560">Oxidoreductase</keyword>
<evidence type="ECO:0000313" key="7">
    <source>
        <dbReference type="EMBL" id="KAJ5378349.1"/>
    </source>
</evidence>
<keyword evidence="3" id="KW-0274">FAD</keyword>
<dbReference type="AlphaFoldDB" id="A0A9W9SJB8"/>
<dbReference type="InterPro" id="IPR050493">
    <property type="entry name" value="FAD-dep_Monooxygenase_BioMet"/>
</dbReference>
<evidence type="ECO:0000256" key="3">
    <source>
        <dbReference type="ARBA" id="ARBA00022827"/>
    </source>
</evidence>
<dbReference type="Gene3D" id="3.50.50.60">
    <property type="entry name" value="FAD/NAD(P)-binding domain"/>
    <property type="match status" value="2"/>
</dbReference>
<dbReference type="PANTHER" id="PTHR13789:SF309">
    <property type="entry name" value="PUTATIVE (AFU_ORTHOLOGUE AFUA_6G14510)-RELATED"/>
    <property type="match status" value="1"/>
</dbReference>
<keyword evidence="8" id="KW-1185">Reference proteome</keyword>
<dbReference type="GO" id="GO:0004497">
    <property type="term" value="F:monooxygenase activity"/>
    <property type="evidence" value="ECO:0007669"/>
    <property type="project" value="UniProtKB-KW"/>
</dbReference>
<dbReference type="SUPFAM" id="SSF51905">
    <property type="entry name" value="FAD/NAD(P)-binding domain"/>
    <property type="match status" value="1"/>
</dbReference>
<evidence type="ECO:0000256" key="4">
    <source>
        <dbReference type="ARBA" id="ARBA00023002"/>
    </source>
</evidence>
<keyword evidence="5" id="KW-0503">Monooxygenase</keyword>
<accession>A0A9W9SJB8</accession>
<reference evidence="7" key="2">
    <citation type="journal article" date="2023" name="IMA Fungus">
        <title>Comparative genomic study of the Penicillium genus elucidates a diverse pangenome and 15 lateral gene transfer events.</title>
        <authorList>
            <person name="Petersen C."/>
            <person name="Sorensen T."/>
            <person name="Nielsen M.R."/>
            <person name="Sondergaard T.E."/>
            <person name="Sorensen J.L."/>
            <person name="Fitzpatrick D.A."/>
            <person name="Frisvad J.C."/>
            <person name="Nielsen K.L."/>
        </authorList>
    </citation>
    <scope>NUCLEOTIDE SEQUENCE</scope>
    <source>
        <strain evidence="7">IBT 29864</strain>
    </source>
</reference>
<comment type="similarity">
    <text evidence="1">Belongs to the paxM FAD-dependent monooxygenase family.</text>
</comment>
<dbReference type="OrthoDB" id="40579at2759"/>
<dbReference type="GO" id="GO:0071949">
    <property type="term" value="F:FAD binding"/>
    <property type="evidence" value="ECO:0007669"/>
    <property type="project" value="InterPro"/>
</dbReference>
<evidence type="ECO:0000313" key="8">
    <source>
        <dbReference type="Proteomes" id="UP001147782"/>
    </source>
</evidence>
<dbReference type="GeneID" id="81437866"/>
<proteinExistence type="inferred from homology"/>
<evidence type="ECO:0000256" key="5">
    <source>
        <dbReference type="ARBA" id="ARBA00023033"/>
    </source>
</evidence>
<dbReference type="Proteomes" id="UP001147782">
    <property type="component" value="Unassembled WGS sequence"/>
</dbReference>
<dbReference type="RefSeq" id="XP_056557212.1">
    <property type="nucleotide sequence ID" value="XM_056698687.1"/>
</dbReference>
<dbReference type="PANTHER" id="PTHR13789">
    <property type="entry name" value="MONOOXYGENASE"/>
    <property type="match status" value="1"/>
</dbReference>
<evidence type="ECO:0000256" key="1">
    <source>
        <dbReference type="ARBA" id="ARBA00007992"/>
    </source>
</evidence>
<dbReference type="InterPro" id="IPR002938">
    <property type="entry name" value="FAD-bd"/>
</dbReference>
<organism evidence="7 8">
    <name type="scientific">Penicillium cataractarum</name>
    <dbReference type="NCBI Taxonomy" id="2100454"/>
    <lineage>
        <taxon>Eukaryota</taxon>
        <taxon>Fungi</taxon>
        <taxon>Dikarya</taxon>
        <taxon>Ascomycota</taxon>
        <taxon>Pezizomycotina</taxon>
        <taxon>Eurotiomycetes</taxon>
        <taxon>Eurotiomycetidae</taxon>
        <taxon>Eurotiales</taxon>
        <taxon>Aspergillaceae</taxon>
        <taxon>Penicillium</taxon>
    </lineage>
</organism>
<reference evidence="7" key="1">
    <citation type="submission" date="2022-11" db="EMBL/GenBank/DDBJ databases">
        <authorList>
            <person name="Petersen C."/>
        </authorList>
    </citation>
    <scope>NUCLEOTIDE SEQUENCE</scope>
    <source>
        <strain evidence="7">IBT 29864</strain>
    </source>
</reference>
<sequence length="262" mass="29234">MHAELTRLALDRADQGPEIVMRLGVGVVKTDIVGGTIFFEDGSSFTADLIIGADGEKSVVRQDESWGGNSKLLKSPIREWGNLTWLFADQKESRRKLCEEYKDFHPKIRRALDLLGTSSDWDINFTGPPIQWIKGKAVLIGDAMHSMFPTTGQGACQCLEDAAALGILLSNLRNMEDIPRRLEKFQTLRRERVVEIHALSSVLLGGETKLDEHVRSALPDGRDIEGPLDHLDVTNGYDVIRESNRILLRCFEATGENHRASL</sequence>
<protein>
    <recommendedName>
        <fullName evidence="6">FAD-binding domain-containing protein</fullName>
    </recommendedName>
</protein>
<dbReference type="Pfam" id="PF01494">
    <property type="entry name" value="FAD_binding_3"/>
    <property type="match status" value="1"/>
</dbReference>
<feature type="domain" description="FAD-binding" evidence="6">
    <location>
        <begin position="131"/>
        <end position="194"/>
    </location>
</feature>
<keyword evidence="2" id="KW-0285">Flavoprotein</keyword>
<gene>
    <name evidence="7" type="ORF">N7496_005758</name>
</gene>
<evidence type="ECO:0000259" key="6">
    <source>
        <dbReference type="Pfam" id="PF01494"/>
    </source>
</evidence>
<comment type="caution">
    <text evidence="7">The sequence shown here is derived from an EMBL/GenBank/DDBJ whole genome shotgun (WGS) entry which is preliminary data.</text>
</comment>